<reference evidence="10" key="1">
    <citation type="submission" date="2022-01" db="EMBL/GenBank/DDBJ databases">
        <authorList>
            <person name="Jo J.-H."/>
            <person name="Im W.-T."/>
        </authorList>
    </citation>
    <scope>NUCLEOTIDE SEQUENCE</scope>
    <source>
        <strain evidence="10">I2-34</strain>
    </source>
</reference>
<name>A0ABS9LC02_9MICC</name>
<comment type="function">
    <text evidence="7">Degrades oligopeptides.</text>
</comment>
<dbReference type="SUPFAM" id="SSF52096">
    <property type="entry name" value="ClpP/crotonase"/>
    <property type="match status" value="1"/>
</dbReference>
<keyword evidence="3 7" id="KW-0963">Cytoplasm</keyword>
<dbReference type="InterPro" id="IPR036034">
    <property type="entry name" value="PDZ_sf"/>
</dbReference>
<evidence type="ECO:0000256" key="3">
    <source>
        <dbReference type="ARBA" id="ARBA00022490"/>
    </source>
</evidence>
<dbReference type="Pfam" id="PF03572">
    <property type="entry name" value="Peptidase_S41"/>
    <property type="match status" value="1"/>
</dbReference>
<gene>
    <name evidence="10" type="ORF">LVY72_20150</name>
</gene>
<dbReference type="InterPro" id="IPR029414">
    <property type="entry name" value="Tricorn_PDZ"/>
</dbReference>
<accession>A0ABS9LC02</accession>
<dbReference type="InterPro" id="IPR015943">
    <property type="entry name" value="WD40/YVTN_repeat-like_dom_sf"/>
</dbReference>
<dbReference type="EC" id="3.4.21.-" evidence="7"/>
<feature type="domain" description="Tail specific protease" evidence="9">
    <location>
        <begin position="908"/>
        <end position="1101"/>
    </location>
</feature>
<dbReference type="SUPFAM" id="SSF50156">
    <property type="entry name" value="PDZ domain-like"/>
    <property type="match status" value="1"/>
</dbReference>
<keyword evidence="6 7" id="KW-0720">Serine protease</keyword>
<evidence type="ECO:0000256" key="7">
    <source>
        <dbReference type="PIRNR" id="PIRNR036421"/>
    </source>
</evidence>
<dbReference type="Pfam" id="PF14685">
    <property type="entry name" value="PDZ_Tricorn"/>
    <property type="match status" value="1"/>
</dbReference>
<evidence type="ECO:0000259" key="9">
    <source>
        <dbReference type="SMART" id="SM00245"/>
    </source>
</evidence>
<evidence type="ECO:0000256" key="6">
    <source>
        <dbReference type="ARBA" id="ARBA00022825"/>
    </source>
</evidence>
<dbReference type="Gene3D" id="2.30.42.10">
    <property type="match status" value="1"/>
</dbReference>
<dbReference type="CDD" id="cd07562">
    <property type="entry name" value="Peptidase_S41_TRI"/>
    <property type="match status" value="1"/>
</dbReference>
<evidence type="ECO:0000256" key="4">
    <source>
        <dbReference type="ARBA" id="ARBA00022670"/>
    </source>
</evidence>
<dbReference type="InterPro" id="IPR028204">
    <property type="entry name" value="Tricorn_C1"/>
</dbReference>
<dbReference type="PIRSF" id="PIRSF036421">
    <property type="entry name" value="Tricorn_protease"/>
    <property type="match status" value="1"/>
</dbReference>
<dbReference type="Gene3D" id="2.130.10.10">
    <property type="entry name" value="YVTN repeat-like/Quinoprotein amine dehydrogenase"/>
    <property type="match status" value="1"/>
</dbReference>
<feature type="compositionally biased region" description="Polar residues" evidence="8">
    <location>
        <begin position="1155"/>
        <end position="1165"/>
    </location>
</feature>
<keyword evidence="5 7" id="KW-0378">Hydrolase</keyword>
<comment type="caution">
    <text evidence="10">The sequence shown here is derived from an EMBL/GenBank/DDBJ whole genome shotgun (WGS) entry which is preliminary data.</text>
</comment>
<organism evidence="10 11">
    <name type="scientific">Arthrobacter hankyongi</name>
    <dbReference type="NCBI Taxonomy" id="2904801"/>
    <lineage>
        <taxon>Bacteria</taxon>
        <taxon>Bacillati</taxon>
        <taxon>Actinomycetota</taxon>
        <taxon>Actinomycetes</taxon>
        <taxon>Micrococcales</taxon>
        <taxon>Micrococcaceae</taxon>
        <taxon>Arthrobacter</taxon>
    </lineage>
</organism>
<dbReference type="InterPro" id="IPR012393">
    <property type="entry name" value="Tricorn_protease"/>
</dbReference>
<dbReference type="Gene3D" id="2.120.10.60">
    <property type="entry name" value="Tricorn protease N-terminal domain"/>
    <property type="match status" value="1"/>
</dbReference>
<feature type="region of interest" description="Disordered" evidence="8">
    <location>
        <begin position="406"/>
        <end position="435"/>
    </location>
</feature>
<proteinExistence type="inferred from homology"/>
<sequence length="1165" mass="124761">MTFSSYFRYPHLHEDLLTFVAEDDVWVAPLAGGRAWRISSLQLPVRNPRFSPDGRNLVWSVVQGSAPEAVTAAVDGGGFRRLTYFGHPSTRVKGFTPAGEVMVTSAFQREESRHTWAHAVPLDGSPARVLPFGPVDTIAFGPTVGDERPVAIGSVFSREPAWWKRYRGGTAGKLWLDRDGSGDFERLVPELAGNLTDPMWIDGRIGFLSDHEGYGNLYSVAPDGSGLRRHSDHEDFYVRHAASDGRRVVFESAGQLWLLEDLDAEPRPLELTLGSASTARRPAPLNAARHLAAAVPNDDGTASVVETHGTVHWLTHRDGPSRSVESTPGVRARLARPLGADKVVYVADHGGEEALYIRNVFDALGWLPAAPGPTRPAIEPAGDGGLPRPVSATAVVAADGVPARPVAKAAGQEPAADSTGDAREAEPSGTAPLRRVDFPAATRASAICPSPDGTFAAVATEFGQVFVVAAGTGKLTQIAATDHGAIEELAVSPDSRWVLWAEPVTTEGTRTRLRLAPVSGGNGAVDLTDGRFRDHGPAFTPDGKFVAFLSDRSFDPVYDTHRFDLSFPQSTKPFLVALAAGTPSPFGPAVHGTAPAAASGTAIGAGDGGDAGGAAPDVVVDAERIVERIIPVPVPQGRYSRLRAVDGALLWLAADTAGVTGEGRASAEDPAQPFRLERFDLTRREVSILVPALTSYEVSGDGKRLVHINKQQMRSIPVGGKAEDDSPDSVAVDLGRIRVMLDPLKVWEQAFDETWRLQRDFYWDPDMAGLDWEGVRRRYRPLVQRLGSHDDLVDLLWEVHGELGTSHAYVTPSADVEPGAGRQGLLGADLERTAEGWAVRKILPGESSDPLARSPLAAPGAAVRAGDIIAAVDGLPVDPAAGPGPLLVGAAGRTVELTIINGPGEQQGLQRRIAVVPIADEERLRYQNWVAVNRRAVRTASEDRFGYLHIPDMVARGWSQLHRDLDVETTKDALIVDVRRNRGGHTSQLVAELIGRKVTAWNLARGEQPGTYPAHAPRGPIVVLTDEYAGSDGDIITQVCKLRGIGPVIGVRTWGGVVGIDNKFKLADGTSVTQPRYAFWFTRGIGWSVENYGVEPDIEVPFPPHAYAAGADPQLEHGVGILKEMLQELPTDRPPRLAGHPSLRPAPLPERPQASGLQRTGQAGA</sequence>
<dbReference type="InterPro" id="IPR005151">
    <property type="entry name" value="Tail-specific_protease"/>
</dbReference>
<dbReference type="Pfam" id="PF14684">
    <property type="entry name" value="Tricorn_C1"/>
    <property type="match status" value="1"/>
</dbReference>
<dbReference type="InterPro" id="IPR029045">
    <property type="entry name" value="ClpP/crotonase-like_dom_sf"/>
</dbReference>
<dbReference type="PANTHER" id="PTHR43253">
    <property type="entry name" value="TRICORN PROTEASE HOMOLOG 2-RELATED"/>
    <property type="match status" value="1"/>
</dbReference>
<dbReference type="SMART" id="SM00245">
    <property type="entry name" value="TSPc"/>
    <property type="match status" value="1"/>
</dbReference>
<dbReference type="Gene3D" id="3.30.750.44">
    <property type="match status" value="1"/>
</dbReference>
<evidence type="ECO:0000256" key="5">
    <source>
        <dbReference type="ARBA" id="ARBA00022801"/>
    </source>
</evidence>
<evidence type="ECO:0000256" key="1">
    <source>
        <dbReference type="ARBA" id="ARBA00004496"/>
    </source>
</evidence>
<dbReference type="SUPFAM" id="SSF69304">
    <property type="entry name" value="Tricorn protease N-terminal domain"/>
    <property type="match status" value="1"/>
</dbReference>
<dbReference type="Proteomes" id="UP001165368">
    <property type="component" value="Unassembled WGS sequence"/>
</dbReference>
<evidence type="ECO:0000256" key="8">
    <source>
        <dbReference type="SAM" id="MobiDB-lite"/>
    </source>
</evidence>
<protein>
    <recommendedName>
        <fullName evidence="7">Tricorn protease homolog</fullName>
        <ecNumber evidence="7">3.4.21.-</ecNumber>
    </recommendedName>
</protein>
<evidence type="ECO:0000313" key="10">
    <source>
        <dbReference type="EMBL" id="MCG2624205.1"/>
    </source>
</evidence>
<dbReference type="SUPFAM" id="SSF69322">
    <property type="entry name" value="Tricorn protease domain 2"/>
    <property type="match status" value="1"/>
</dbReference>
<dbReference type="Gene3D" id="3.90.226.10">
    <property type="entry name" value="2-enoyl-CoA Hydratase, Chain A, domain 1"/>
    <property type="match status" value="1"/>
</dbReference>
<evidence type="ECO:0000313" key="11">
    <source>
        <dbReference type="Proteomes" id="UP001165368"/>
    </source>
</evidence>
<evidence type="ECO:0000256" key="2">
    <source>
        <dbReference type="ARBA" id="ARBA00008524"/>
    </source>
</evidence>
<feature type="region of interest" description="Disordered" evidence="8">
    <location>
        <begin position="1130"/>
        <end position="1165"/>
    </location>
</feature>
<dbReference type="PANTHER" id="PTHR43253:SF1">
    <property type="entry name" value="TRICORN PROTEASE HOMOLOG 2-RELATED"/>
    <property type="match status" value="1"/>
</dbReference>
<dbReference type="Pfam" id="PF26549">
    <property type="entry name" value="Tricorn_N"/>
    <property type="match status" value="1"/>
</dbReference>
<dbReference type="Pfam" id="PF26550">
    <property type="entry name" value="Tricorn_2nd"/>
    <property type="match status" value="1"/>
</dbReference>
<dbReference type="EMBL" id="JAKLTQ010000021">
    <property type="protein sequence ID" value="MCG2624205.1"/>
    <property type="molecule type" value="Genomic_DNA"/>
</dbReference>
<comment type="subcellular location">
    <subcellularLocation>
        <location evidence="1 7">Cytoplasm</location>
    </subcellularLocation>
</comment>
<dbReference type="RefSeq" id="WP_237825850.1">
    <property type="nucleotide sequence ID" value="NZ_JAKLTQ010000021.1"/>
</dbReference>
<keyword evidence="11" id="KW-1185">Reference proteome</keyword>
<comment type="similarity">
    <text evidence="2 7">Belongs to the peptidase S41B family.</text>
</comment>
<keyword evidence="4 7" id="KW-0645">Protease</keyword>